<dbReference type="Gene3D" id="2.60.40.1120">
    <property type="entry name" value="Carboxypeptidase-like, regulatory domain"/>
    <property type="match status" value="1"/>
</dbReference>
<dbReference type="EMBL" id="FRCY01000010">
    <property type="protein sequence ID" value="SHN20506.1"/>
    <property type="molecule type" value="Genomic_DNA"/>
</dbReference>
<evidence type="ECO:0000256" key="10">
    <source>
        <dbReference type="ARBA" id="ARBA00023077"/>
    </source>
</evidence>
<evidence type="ECO:0000256" key="8">
    <source>
        <dbReference type="ARBA" id="ARBA00023004"/>
    </source>
</evidence>
<evidence type="ECO:0000256" key="4">
    <source>
        <dbReference type="ARBA" id="ARBA00022452"/>
    </source>
</evidence>
<dbReference type="STRING" id="388280.SAMN04488057_110106"/>
<keyword evidence="20" id="KW-1185">Reference proteome</keyword>
<keyword evidence="12" id="KW-0675">Receptor</keyword>
<proteinExistence type="inferred from homology"/>
<sequence>MKNKYSFLIAVIALFAFSAAYAQTGTITGRVATADNKPLEFVNVAVAGQTKGATTDRQGRFLIKDLEAGIYTLKASFVGIEAQEKNIELRPGQRLTVDFRLKESATSLSEVLVTDMNANRFYSDSNFTVSKLPLKDLENPQVYNSISGKLLKEQVVTNMNDALKNATGVTRLWESTGRGGDGAEYYSMRGFSVQPTMVNGMPSVNNGGLDPANVESVDVIKGPSGTLFGSPMISYGGLINITTKKPLVQERREFGFVTGSFGLNRLTADINEPVSGSSAIRLNAAYQSQNTFQDAGSSRSIFIAPSFRFKASEKLSFLINTEFLDAVSVNAPMIFLNRSNPLTFSSMELFERNYEKSFTGNGLDINNASYGIQAQAFYEINSSWTSQTVLSRSSTKTDGYYHYLFDNSDGDSFTRYISDRNGQTITTDFQQNFIGDFRLGAFRNKMVIGVDYFKSSIFNGSTGWVGNGVVTLSDGNDTGILTRAGVDDLVKDSFEGNSTGTNEVLSAYVSNVIQFTDALSLMASLRVDNFNGRTDYWVEEEIKSQTSLSPKLGVVYQLMPDKVSVFGNYMNGFVNLAPVNVSNVDGSNPRLKLLDPEQANQYEFGVKTNIYGDKISATASYYNIGVKNRLMTDPDNINNSIQGGEVLSKGVEISLIANPIEGMNLVAGYSKNHTEVTEDNMESGYLGLRPEESGPARLVNFWASYTLPTGPLAGLGLGFGGNAASEHLTLNRANIGTFALPAYQVFNAVVSYAGIGNQYLLSLKVNNLTNERYYSGWSTVTPQQLRNIAFSLNYRF</sequence>
<evidence type="ECO:0000256" key="7">
    <source>
        <dbReference type="ARBA" id="ARBA00022729"/>
    </source>
</evidence>
<keyword evidence="7 16" id="KW-0732">Signal</keyword>
<name>A0A1M7PSS1_9BACT</name>
<keyword evidence="6 14" id="KW-0812">Transmembrane</keyword>
<dbReference type="InterPro" id="IPR010105">
    <property type="entry name" value="TonB_sidphr_rcpt"/>
</dbReference>
<keyword evidence="11 14" id="KW-0472">Membrane</keyword>
<dbReference type="Gene3D" id="2.170.130.10">
    <property type="entry name" value="TonB-dependent receptor, plug domain"/>
    <property type="match status" value="1"/>
</dbReference>
<evidence type="ECO:0000256" key="9">
    <source>
        <dbReference type="ARBA" id="ARBA00023065"/>
    </source>
</evidence>
<dbReference type="PANTHER" id="PTHR32552">
    <property type="entry name" value="FERRICHROME IRON RECEPTOR-RELATED"/>
    <property type="match status" value="1"/>
</dbReference>
<dbReference type="GO" id="GO:0009279">
    <property type="term" value="C:cell outer membrane"/>
    <property type="evidence" value="ECO:0007669"/>
    <property type="project" value="UniProtKB-SubCell"/>
</dbReference>
<evidence type="ECO:0000259" key="18">
    <source>
        <dbReference type="Pfam" id="PF07715"/>
    </source>
</evidence>
<dbReference type="GO" id="GO:0030246">
    <property type="term" value="F:carbohydrate binding"/>
    <property type="evidence" value="ECO:0007669"/>
    <property type="project" value="InterPro"/>
</dbReference>
<dbReference type="Pfam" id="PF00593">
    <property type="entry name" value="TonB_dep_Rec_b-barrel"/>
    <property type="match status" value="1"/>
</dbReference>
<dbReference type="InterPro" id="IPR013784">
    <property type="entry name" value="Carb-bd-like_fold"/>
</dbReference>
<dbReference type="NCBIfam" id="TIGR01783">
    <property type="entry name" value="TonB-siderophor"/>
    <property type="match status" value="1"/>
</dbReference>
<dbReference type="Gene3D" id="2.40.170.20">
    <property type="entry name" value="TonB-dependent receptor, beta-barrel domain"/>
    <property type="match status" value="1"/>
</dbReference>
<evidence type="ECO:0000256" key="15">
    <source>
        <dbReference type="RuleBase" id="RU003357"/>
    </source>
</evidence>
<gene>
    <name evidence="19" type="ORF">SAMN04488057_110106</name>
</gene>
<comment type="similarity">
    <text evidence="2 14 15">Belongs to the TonB-dependent receptor family.</text>
</comment>
<accession>A0A1M7PSS1</accession>
<dbReference type="AlphaFoldDB" id="A0A1M7PSS1"/>
<evidence type="ECO:0000256" key="12">
    <source>
        <dbReference type="ARBA" id="ARBA00023170"/>
    </source>
</evidence>
<dbReference type="InterPro" id="IPR000531">
    <property type="entry name" value="Beta-barrel_TonB"/>
</dbReference>
<evidence type="ECO:0000256" key="16">
    <source>
        <dbReference type="SAM" id="SignalP"/>
    </source>
</evidence>
<dbReference type="GO" id="GO:0015891">
    <property type="term" value="P:siderophore transport"/>
    <property type="evidence" value="ECO:0007669"/>
    <property type="project" value="InterPro"/>
</dbReference>
<keyword evidence="8" id="KW-0408">Iron</keyword>
<keyword evidence="4 14" id="KW-1134">Transmembrane beta strand</keyword>
<feature type="chain" id="PRO_5013223795" evidence="16">
    <location>
        <begin position="23"/>
        <end position="796"/>
    </location>
</feature>
<evidence type="ECO:0000313" key="19">
    <source>
        <dbReference type="EMBL" id="SHN20506.1"/>
    </source>
</evidence>
<evidence type="ECO:0000256" key="3">
    <source>
        <dbReference type="ARBA" id="ARBA00022448"/>
    </source>
</evidence>
<keyword evidence="5" id="KW-0410">Iron transport</keyword>
<dbReference type="GO" id="GO:0038023">
    <property type="term" value="F:signaling receptor activity"/>
    <property type="evidence" value="ECO:0007669"/>
    <property type="project" value="InterPro"/>
</dbReference>
<keyword evidence="10 15" id="KW-0798">TonB box</keyword>
<dbReference type="Pfam" id="PF07715">
    <property type="entry name" value="Plug"/>
    <property type="match status" value="1"/>
</dbReference>
<evidence type="ECO:0000256" key="11">
    <source>
        <dbReference type="ARBA" id="ARBA00023136"/>
    </source>
</evidence>
<comment type="subcellular location">
    <subcellularLocation>
        <location evidence="1 14">Cell outer membrane</location>
        <topology evidence="1 14">Multi-pass membrane protein</topology>
    </subcellularLocation>
</comment>
<evidence type="ECO:0000256" key="2">
    <source>
        <dbReference type="ARBA" id="ARBA00009810"/>
    </source>
</evidence>
<feature type="signal peptide" evidence="16">
    <location>
        <begin position="1"/>
        <end position="22"/>
    </location>
</feature>
<reference evidence="19 20" key="1">
    <citation type="submission" date="2016-11" db="EMBL/GenBank/DDBJ databases">
        <authorList>
            <person name="Jaros S."/>
            <person name="Januszkiewicz K."/>
            <person name="Wedrychowicz H."/>
        </authorList>
    </citation>
    <scope>NUCLEOTIDE SEQUENCE [LARGE SCALE GENOMIC DNA]</scope>
    <source>
        <strain evidence="19 20">CGMCC 1.6102</strain>
    </source>
</reference>
<dbReference type="InterPro" id="IPR036942">
    <property type="entry name" value="Beta-barrel_TonB_sf"/>
</dbReference>
<dbReference type="RefSeq" id="WP_073095618.1">
    <property type="nucleotide sequence ID" value="NZ_FRCY01000010.1"/>
</dbReference>
<dbReference type="InterPro" id="IPR012910">
    <property type="entry name" value="Plug_dom"/>
</dbReference>
<protein>
    <submittedName>
        <fullName evidence="19">Iron complex outermembrane recepter protein</fullName>
    </submittedName>
</protein>
<dbReference type="SUPFAM" id="SSF49452">
    <property type="entry name" value="Starch-binding domain-like"/>
    <property type="match status" value="1"/>
</dbReference>
<dbReference type="PROSITE" id="PS52016">
    <property type="entry name" value="TONB_DEPENDENT_REC_3"/>
    <property type="match status" value="1"/>
</dbReference>
<dbReference type="Proteomes" id="UP000184513">
    <property type="component" value="Unassembled WGS sequence"/>
</dbReference>
<evidence type="ECO:0000256" key="14">
    <source>
        <dbReference type="PROSITE-ProRule" id="PRU01360"/>
    </source>
</evidence>
<evidence type="ECO:0000259" key="17">
    <source>
        <dbReference type="Pfam" id="PF00593"/>
    </source>
</evidence>
<dbReference type="InterPro" id="IPR039426">
    <property type="entry name" value="TonB-dep_rcpt-like"/>
</dbReference>
<evidence type="ECO:0000256" key="5">
    <source>
        <dbReference type="ARBA" id="ARBA00022496"/>
    </source>
</evidence>
<dbReference type="Pfam" id="PF13715">
    <property type="entry name" value="CarbopepD_reg_2"/>
    <property type="match status" value="1"/>
</dbReference>
<dbReference type="InterPro" id="IPR037066">
    <property type="entry name" value="Plug_dom_sf"/>
</dbReference>
<dbReference type="SUPFAM" id="SSF56935">
    <property type="entry name" value="Porins"/>
    <property type="match status" value="1"/>
</dbReference>
<keyword evidence="13 14" id="KW-0998">Cell outer membrane</keyword>
<evidence type="ECO:0000313" key="20">
    <source>
        <dbReference type="Proteomes" id="UP000184513"/>
    </source>
</evidence>
<feature type="domain" description="TonB-dependent receptor-like beta-barrel" evidence="17">
    <location>
        <begin position="357"/>
        <end position="768"/>
    </location>
</feature>
<keyword evidence="9" id="KW-0406">Ion transport</keyword>
<dbReference type="PANTHER" id="PTHR32552:SF68">
    <property type="entry name" value="FERRICHROME OUTER MEMBRANE TRANSPORTER_PHAGE RECEPTOR"/>
    <property type="match status" value="1"/>
</dbReference>
<dbReference type="CDD" id="cd01347">
    <property type="entry name" value="ligand_gated_channel"/>
    <property type="match status" value="1"/>
</dbReference>
<feature type="domain" description="TonB-dependent receptor plug" evidence="18">
    <location>
        <begin position="138"/>
        <end position="230"/>
    </location>
</feature>
<evidence type="ECO:0000256" key="13">
    <source>
        <dbReference type="ARBA" id="ARBA00023237"/>
    </source>
</evidence>
<keyword evidence="3 14" id="KW-0813">Transport</keyword>
<organism evidence="19 20">
    <name type="scientific">Cyclobacterium lianum</name>
    <dbReference type="NCBI Taxonomy" id="388280"/>
    <lineage>
        <taxon>Bacteria</taxon>
        <taxon>Pseudomonadati</taxon>
        <taxon>Bacteroidota</taxon>
        <taxon>Cytophagia</taxon>
        <taxon>Cytophagales</taxon>
        <taxon>Cyclobacteriaceae</taxon>
        <taxon>Cyclobacterium</taxon>
    </lineage>
</organism>
<evidence type="ECO:0000256" key="6">
    <source>
        <dbReference type="ARBA" id="ARBA00022692"/>
    </source>
</evidence>
<evidence type="ECO:0000256" key="1">
    <source>
        <dbReference type="ARBA" id="ARBA00004571"/>
    </source>
</evidence>
<dbReference type="OrthoDB" id="9758472at2"/>
<dbReference type="GO" id="GO:0015344">
    <property type="term" value="F:siderophore uptake transmembrane transporter activity"/>
    <property type="evidence" value="ECO:0007669"/>
    <property type="project" value="TreeGrafter"/>
</dbReference>